<evidence type="ECO:0000313" key="3">
    <source>
        <dbReference type="Proteomes" id="UP000231693"/>
    </source>
</evidence>
<keyword evidence="1" id="KW-0812">Transmembrane</keyword>
<name>A0A2M9CEQ5_9CELL</name>
<dbReference type="AlphaFoldDB" id="A0A2M9CEQ5"/>
<sequence length="704" mass="70091">MTRTLLALAARGATTRDLAHRWRQVSVLVGSLLATLAILAATAFVVAAHGAQTRADARTPVVTADGTGAPLRMVERGTVWDRRQFPVVWLEASDGAGDVPLPPGLAALPAPGTVAASPAMLDAGVLDGLDLVASPVGTGARGAIGDEGLRASSEMLAYAVPAPGRGLGKGGSVVGVTGFGPDAAGVGTLQGWETEPETAPVAWVVTFALLTLVLPGLVLLVGCASSASAYRGGRAATLRVLGLSPGQVRAVGGVETLLVAVPGVLLGVLAWIALAPGRSFPGGELVLLPGALVLPAGAVAVCAVAVAGVAGVVGALPARPAARTTGALTSALRARAGSGRAGLVLLGAGFAVMVASRSTAGELAYLVNGVGLIATAVGLPLAMPWFVRAVGAAVSRSDRPEAWLAGRRLVHSPVALARPGVAIALLVFLLGAATSVVRDAADVEGSGTVVANWRDPRPGDLAAVHDRLGVGSPGAGGFAVAMRSDRGATLHVATCDDAARLAGLPDCSVVVGGPEAALARAAERVGALDATVGDPPELTDAGAWDVVYTLGPGQRVEDVEAAFAGLPAANVGSDIALRPPAAMALVGPAILMAAGLLLAAALHAFGNRSIGQSADDGRLLTVAGMTVRQVRRMHRRTLLAPVVVTVPVATGAAVVEAWAMTSVELTQVVVAPLVVQGLVTIGATALVALGVARFQLRLLAAATR</sequence>
<feature type="transmembrane region" description="Helical" evidence="1">
    <location>
        <begin position="250"/>
        <end position="274"/>
    </location>
</feature>
<feature type="transmembrane region" description="Helical" evidence="1">
    <location>
        <begin position="201"/>
        <end position="230"/>
    </location>
</feature>
<organism evidence="2 3">
    <name type="scientific">Sediminihabitans luteus</name>
    <dbReference type="NCBI Taxonomy" id="1138585"/>
    <lineage>
        <taxon>Bacteria</taxon>
        <taxon>Bacillati</taxon>
        <taxon>Actinomycetota</taxon>
        <taxon>Actinomycetes</taxon>
        <taxon>Micrococcales</taxon>
        <taxon>Cellulomonadaceae</taxon>
        <taxon>Sediminihabitans</taxon>
    </lineage>
</organism>
<evidence type="ECO:0000313" key="2">
    <source>
        <dbReference type="EMBL" id="PJJ70357.1"/>
    </source>
</evidence>
<protein>
    <recommendedName>
        <fullName evidence="4">FtsX-like permease family protein</fullName>
    </recommendedName>
</protein>
<feature type="transmembrane region" description="Helical" evidence="1">
    <location>
        <begin position="286"/>
        <end position="316"/>
    </location>
</feature>
<feature type="transmembrane region" description="Helical" evidence="1">
    <location>
        <begin position="581"/>
        <end position="602"/>
    </location>
</feature>
<evidence type="ECO:0000256" key="1">
    <source>
        <dbReference type="SAM" id="Phobius"/>
    </source>
</evidence>
<evidence type="ECO:0008006" key="4">
    <source>
        <dbReference type="Google" id="ProtNLM"/>
    </source>
</evidence>
<feature type="transmembrane region" description="Helical" evidence="1">
    <location>
        <begin position="673"/>
        <end position="694"/>
    </location>
</feature>
<comment type="caution">
    <text evidence="2">The sequence shown here is derived from an EMBL/GenBank/DDBJ whole genome shotgun (WGS) entry which is preliminary data.</text>
</comment>
<dbReference type="EMBL" id="PGFE01000003">
    <property type="protein sequence ID" value="PJJ70357.1"/>
    <property type="molecule type" value="Genomic_DNA"/>
</dbReference>
<keyword evidence="1" id="KW-1133">Transmembrane helix</keyword>
<feature type="transmembrane region" description="Helical" evidence="1">
    <location>
        <begin position="363"/>
        <end position="387"/>
    </location>
</feature>
<dbReference type="OrthoDB" id="5143819at2"/>
<keyword evidence="3" id="KW-1185">Reference proteome</keyword>
<feature type="transmembrane region" description="Helical" evidence="1">
    <location>
        <begin position="638"/>
        <end position="661"/>
    </location>
</feature>
<feature type="transmembrane region" description="Helical" evidence="1">
    <location>
        <begin position="336"/>
        <end position="356"/>
    </location>
</feature>
<reference evidence="2 3" key="1">
    <citation type="submission" date="2017-11" db="EMBL/GenBank/DDBJ databases">
        <title>Genomic Encyclopedia of Archaeal and Bacterial Type Strains, Phase II (KMG-II): From Individual Species to Whole Genera.</title>
        <authorList>
            <person name="Goeker M."/>
        </authorList>
    </citation>
    <scope>NUCLEOTIDE SEQUENCE [LARGE SCALE GENOMIC DNA]</scope>
    <source>
        <strain evidence="2 3">DSM 25478</strain>
    </source>
</reference>
<proteinExistence type="predicted"/>
<feature type="transmembrane region" description="Helical" evidence="1">
    <location>
        <begin position="25"/>
        <end position="48"/>
    </location>
</feature>
<dbReference type="Proteomes" id="UP000231693">
    <property type="component" value="Unassembled WGS sequence"/>
</dbReference>
<gene>
    <name evidence="2" type="ORF">CLV28_2191</name>
</gene>
<accession>A0A2M9CEQ5</accession>
<dbReference type="RefSeq" id="WP_100423344.1">
    <property type="nucleotide sequence ID" value="NZ_BOOX01000001.1"/>
</dbReference>
<keyword evidence="1" id="KW-0472">Membrane</keyword>